<protein>
    <submittedName>
        <fullName evidence="2">Uncharacterized protein</fullName>
    </submittedName>
</protein>
<evidence type="ECO:0000313" key="2">
    <source>
        <dbReference type="EMBL" id="NYB74094.1"/>
    </source>
</evidence>
<feature type="signal peptide" evidence="1">
    <location>
        <begin position="1"/>
        <end position="30"/>
    </location>
</feature>
<gene>
    <name evidence="2" type="ORF">HZF24_08055</name>
</gene>
<sequence length="79" mass="9388">MKFKKIIIRFLSLILLMVTALSNTGYMAHAQEVNINSTNGDVVIFAEETEWRFRVVDGQIQKRLWSLTWGKWLTEWEWV</sequence>
<evidence type="ECO:0000313" key="3">
    <source>
        <dbReference type="Proteomes" id="UP000611629"/>
    </source>
</evidence>
<evidence type="ECO:0000256" key="1">
    <source>
        <dbReference type="SAM" id="SignalP"/>
    </source>
</evidence>
<name>A0A974GW48_SEDHY</name>
<organism evidence="2 3">
    <name type="scientific">Sedimentibacter hydroxybenzoicus DSM 7310</name>
    <dbReference type="NCBI Taxonomy" id="1123245"/>
    <lineage>
        <taxon>Bacteria</taxon>
        <taxon>Bacillati</taxon>
        <taxon>Bacillota</taxon>
        <taxon>Tissierellia</taxon>
        <taxon>Sedimentibacter</taxon>
    </lineage>
</organism>
<dbReference type="AlphaFoldDB" id="A0A974GW48"/>
<comment type="caution">
    <text evidence="2">The sequence shown here is derived from an EMBL/GenBank/DDBJ whole genome shotgun (WGS) entry which is preliminary data.</text>
</comment>
<dbReference type="RefSeq" id="WP_179237786.1">
    <property type="nucleotide sequence ID" value="NZ_JACBNQ010000007.1"/>
</dbReference>
<dbReference type="Proteomes" id="UP000611629">
    <property type="component" value="Unassembled WGS sequence"/>
</dbReference>
<dbReference type="EMBL" id="JACBNQ010000007">
    <property type="protein sequence ID" value="NYB74094.1"/>
    <property type="molecule type" value="Genomic_DNA"/>
</dbReference>
<keyword evidence="3" id="KW-1185">Reference proteome</keyword>
<keyword evidence="1" id="KW-0732">Signal</keyword>
<reference evidence="2" key="1">
    <citation type="submission" date="2020-07" db="EMBL/GenBank/DDBJ databases">
        <title>Genomic analysis of a strain of Sedimentibacter Hydroxybenzoicus DSM7310.</title>
        <authorList>
            <person name="Ma S."/>
        </authorList>
    </citation>
    <scope>NUCLEOTIDE SEQUENCE</scope>
    <source>
        <strain evidence="2">DSM 7310</strain>
    </source>
</reference>
<accession>A0A974GW48</accession>
<feature type="chain" id="PRO_5037033598" evidence="1">
    <location>
        <begin position="31"/>
        <end position="79"/>
    </location>
</feature>
<proteinExistence type="predicted"/>